<feature type="domain" description="TonB-dependent receptor plug" evidence="3">
    <location>
        <begin position="119"/>
        <end position="223"/>
    </location>
</feature>
<dbReference type="SUPFAM" id="SSF49464">
    <property type="entry name" value="Carboxypeptidase regulatory domain-like"/>
    <property type="match status" value="1"/>
</dbReference>
<comment type="subcellular location">
    <subcellularLocation>
        <location evidence="1">Cell outer membrane</location>
        <topology evidence="1">Multi-pass membrane protein</topology>
    </subcellularLocation>
</comment>
<comment type="caution">
    <text evidence="4">The sequence shown here is derived from an EMBL/GenBank/DDBJ whole genome shotgun (WGS) entry which is preliminary data.</text>
</comment>
<dbReference type="GO" id="GO:0009279">
    <property type="term" value="C:cell outer membrane"/>
    <property type="evidence" value="ECO:0007669"/>
    <property type="project" value="UniProtKB-SubCell"/>
</dbReference>
<accession>A0A354M1D0</accession>
<evidence type="ECO:0000259" key="3">
    <source>
        <dbReference type="Pfam" id="PF07715"/>
    </source>
</evidence>
<dbReference type="InterPro" id="IPR008969">
    <property type="entry name" value="CarboxyPept-like_regulatory"/>
</dbReference>
<evidence type="ECO:0000256" key="1">
    <source>
        <dbReference type="PROSITE-ProRule" id="PRU01360"/>
    </source>
</evidence>
<dbReference type="InterPro" id="IPR039426">
    <property type="entry name" value="TonB-dep_rcpt-like"/>
</dbReference>
<dbReference type="SUPFAM" id="SSF56935">
    <property type="entry name" value="Porins"/>
    <property type="match status" value="1"/>
</dbReference>
<dbReference type="Gene3D" id="2.170.130.10">
    <property type="entry name" value="TonB-dependent receptor, plug domain"/>
    <property type="match status" value="1"/>
</dbReference>
<dbReference type="InterPro" id="IPR037066">
    <property type="entry name" value="Plug_dom_sf"/>
</dbReference>
<evidence type="ECO:0000313" key="4">
    <source>
        <dbReference type="EMBL" id="HBJ08319.1"/>
    </source>
</evidence>
<dbReference type="InterPro" id="IPR012910">
    <property type="entry name" value="Plug_dom"/>
</dbReference>
<keyword evidence="1" id="KW-0812">Transmembrane</keyword>
<keyword evidence="2" id="KW-0732">Signal</keyword>
<dbReference type="AlphaFoldDB" id="A0A354M1D0"/>
<keyword evidence="1" id="KW-0998">Cell outer membrane</keyword>
<name>A0A354M1D0_9BACT</name>
<comment type="similarity">
    <text evidence="1">Belongs to the TonB-dependent receptor family.</text>
</comment>
<dbReference type="NCBIfam" id="TIGR04056">
    <property type="entry name" value="OMP_RagA_SusC"/>
    <property type="match status" value="1"/>
</dbReference>
<dbReference type="Pfam" id="PF07715">
    <property type="entry name" value="Plug"/>
    <property type="match status" value="1"/>
</dbReference>
<sequence>MKKIIFIILLACCQVTAFAQQAAKTFTVSGTVVDETDTPVPGASVYAKDRAGMGTATDVDGKFSLKVQKNDILVVSFLGYAPSETAITGPKSDLRIKLTPSEHQLEEAVVVGMGTQRKISVVGAVTNVNVKELQTPATNLANMLGGRIPGIISVQRSGEPGKNISEFWIRGIGTFGANSSALVLIDGLEGDLSEVDPADIESFSVLKDASATAVYGVRGANGVVLITTKRGTADRLQITGRINLTVSHLTNMPEYLNSYEYAKLANEARVVRGDRPLYSDIEMDLIKYQLDPDLYPDVNWQDELLHKNALQQTYFINARGGGSLARYYLSMGMSNESAAYKQDKNSKYSAKVGYRTVNYRSNLDINLTKSTALYFGADGFISTKSEPGNNDTDALWATQRNLTPITIPTIYSTGHLPAYGVDNAYSPYVMLNKTGMTNIRHYRGKATLELKQDLSMLLKGLKIRAQGAYDTETNLKEIRSIRPEMYYAQTRKYTGELGIIKRVESEPAKYTHEDEQFYKVHFETTATYETTVAKEHRLSALLYYYMSSEQRMNKDIDAKAETLRSMYAIPIRYQGLSGRITYGFRDTYFMDVNFGYTGSENFQSGHRFGFFPSVAVGWIPTQYEFMQRGLPWLNFLKIRASYGTVGNDRLTDERFPYLTLMVDGNGGGWGSSSGYITEERVGANNLRWEKAKKADLGIEGRLFNEKLQFVVDFFQDKRDGIYQRRSQIPSYVGLTQMPFGNVGKMKSYGSDGNISFTQDFGKDMTLTLRGNFTYSANKVENWEQAFQPYEYQNYTGYVNNAFRGYIALGLFRDEQDVAQSPKQTFGEYMAGDIKYKDVNGDGVIDEDDKVPLSYPNYPRLMYGFGGEFRYKQFTLGVLFKGTGNTDYYYVDDNGYWDKGKNGEGYIPFYNGATGNVLKIVADQKNRWTPASYSGDPSTENPNARYPRLSYGKSANNTQFSTFWKSNSRYLRLQEINLNYNLTAGKILKTLGVRSLDLQFVISNLCVWGPEKLWDPEQADHNGGAYPIPTQYAFQMYVNF</sequence>
<dbReference type="FunFam" id="2.170.130.10:FF:000003">
    <property type="entry name" value="SusC/RagA family TonB-linked outer membrane protein"/>
    <property type="match status" value="1"/>
</dbReference>
<dbReference type="Proteomes" id="UP000262954">
    <property type="component" value="Unassembled WGS sequence"/>
</dbReference>
<dbReference type="InterPro" id="IPR023997">
    <property type="entry name" value="TonB-dep_OMP_SusC/RagA_CS"/>
</dbReference>
<dbReference type="InterPro" id="IPR023996">
    <property type="entry name" value="TonB-dep_OMP_SusC/RagA"/>
</dbReference>
<organism evidence="4 5">
    <name type="scientific">Coprobacter fastidiosus</name>
    <dbReference type="NCBI Taxonomy" id="1099853"/>
    <lineage>
        <taxon>Bacteria</taxon>
        <taxon>Pseudomonadati</taxon>
        <taxon>Bacteroidota</taxon>
        <taxon>Bacteroidia</taxon>
        <taxon>Bacteroidales</taxon>
        <taxon>Barnesiellaceae</taxon>
        <taxon>Coprobacter</taxon>
    </lineage>
</organism>
<feature type="signal peptide" evidence="2">
    <location>
        <begin position="1"/>
        <end position="19"/>
    </location>
</feature>
<protein>
    <submittedName>
        <fullName evidence="4">SusC/RagA family TonB-linked outer membrane protein</fullName>
    </submittedName>
</protein>
<gene>
    <name evidence="4" type="ORF">DDY73_04885</name>
</gene>
<evidence type="ECO:0000313" key="5">
    <source>
        <dbReference type="Proteomes" id="UP000262954"/>
    </source>
</evidence>
<reference evidence="4 5" key="1">
    <citation type="journal article" date="2018" name="Nat. Biotechnol.">
        <title>A standardized bacterial taxonomy based on genome phylogeny substantially revises the tree of life.</title>
        <authorList>
            <person name="Parks D.H."/>
            <person name="Chuvochina M."/>
            <person name="Waite D.W."/>
            <person name="Rinke C."/>
            <person name="Skarshewski A."/>
            <person name="Chaumeil P.A."/>
            <person name="Hugenholtz P."/>
        </authorList>
    </citation>
    <scope>NUCLEOTIDE SEQUENCE [LARGE SCALE GENOMIC DNA]</scope>
    <source>
        <strain evidence="4">UBA11482</strain>
    </source>
</reference>
<dbReference type="NCBIfam" id="TIGR04057">
    <property type="entry name" value="SusC_RagA_signa"/>
    <property type="match status" value="1"/>
</dbReference>
<proteinExistence type="inferred from homology"/>
<dbReference type="RefSeq" id="WP_337929154.1">
    <property type="nucleotide sequence ID" value="NZ_DBFMWK010000109.1"/>
</dbReference>
<keyword evidence="1" id="KW-0813">Transport</keyword>
<feature type="chain" id="PRO_5016744035" evidence="2">
    <location>
        <begin position="20"/>
        <end position="1039"/>
    </location>
</feature>
<evidence type="ECO:0000256" key="2">
    <source>
        <dbReference type="SAM" id="SignalP"/>
    </source>
</evidence>
<keyword evidence="1" id="KW-1134">Transmembrane beta strand</keyword>
<dbReference type="Pfam" id="PF13715">
    <property type="entry name" value="CarbopepD_reg_2"/>
    <property type="match status" value="1"/>
</dbReference>
<dbReference type="Gene3D" id="2.60.40.1120">
    <property type="entry name" value="Carboxypeptidase-like, regulatory domain"/>
    <property type="match status" value="1"/>
</dbReference>
<dbReference type="PROSITE" id="PS52016">
    <property type="entry name" value="TONB_DEPENDENT_REC_3"/>
    <property type="match status" value="1"/>
</dbReference>
<dbReference type="EMBL" id="DNWC01000063">
    <property type="protein sequence ID" value="HBJ08319.1"/>
    <property type="molecule type" value="Genomic_DNA"/>
</dbReference>
<keyword evidence="1" id="KW-0472">Membrane</keyword>